<dbReference type="GO" id="GO:0016020">
    <property type="term" value="C:membrane"/>
    <property type="evidence" value="ECO:0007669"/>
    <property type="project" value="UniProtKB-SubCell"/>
</dbReference>
<dbReference type="InterPro" id="IPR040281">
    <property type="entry name" value="FAM163A"/>
</dbReference>
<gene>
    <name evidence="7" type="ORF">DNTS_001524</name>
</gene>
<dbReference type="AlphaFoldDB" id="A0A553PYW7"/>
<keyword evidence="4 6" id="KW-1133">Transmembrane helix</keyword>
<dbReference type="Proteomes" id="UP000316079">
    <property type="component" value="Unassembled WGS sequence"/>
</dbReference>
<proteinExistence type="inferred from homology"/>
<evidence type="ECO:0000313" key="7">
    <source>
        <dbReference type="EMBL" id="TRY82880.1"/>
    </source>
</evidence>
<protein>
    <submittedName>
        <fullName evidence="7">Uncharacterized protein</fullName>
    </submittedName>
</protein>
<keyword evidence="8" id="KW-1185">Reference proteome</keyword>
<sequence length="128" mass="13822">MTAGTVVITGGILAAFILLCIIIILCYCRLQYYCCKKNGADPDTLCPEPHFSCQPCSSPWVNGAVCTPLSVSTQSICPSCSPYASSFFIHSLEQTRNGGERVTYLAPLSLSPTHSEPLWNTRAISTDV</sequence>
<evidence type="ECO:0000313" key="8">
    <source>
        <dbReference type="Proteomes" id="UP000316079"/>
    </source>
</evidence>
<dbReference type="PANTHER" id="PTHR31914:SF2">
    <property type="entry name" value="PROTEIN FAM163A"/>
    <property type="match status" value="1"/>
</dbReference>
<name>A0A553PYW7_9TELE</name>
<keyword evidence="5 6" id="KW-0472">Membrane</keyword>
<accession>A0A553PYW7</accession>
<comment type="caution">
    <text evidence="7">The sequence shown here is derived from an EMBL/GenBank/DDBJ whole genome shotgun (WGS) entry which is preliminary data.</text>
</comment>
<dbReference type="PANTHER" id="PTHR31914">
    <property type="entry name" value="PROTEIN FAM163A"/>
    <property type="match status" value="1"/>
</dbReference>
<comment type="subcellular location">
    <subcellularLocation>
        <location evidence="1">Membrane</location>
        <topology evidence="1">Single-pass membrane protein</topology>
    </subcellularLocation>
</comment>
<dbReference type="EMBL" id="SRMA01026533">
    <property type="protein sequence ID" value="TRY82880.1"/>
    <property type="molecule type" value="Genomic_DNA"/>
</dbReference>
<reference evidence="7" key="2">
    <citation type="submission" date="2019-04" db="EMBL/GenBank/DDBJ databases">
        <authorList>
            <person name="Kadobianskyi M."/>
            <person name="Schulze L."/>
            <person name="Schuelke M."/>
            <person name="Judkewitz B."/>
        </authorList>
    </citation>
    <scope>NUCLEOTIDE SEQUENCE</scope>
    <source>
        <strain evidence="7">Bolton</strain>
        <tissue evidence="7">Whole-body</tissue>
    </source>
</reference>
<dbReference type="Pfam" id="PF15069">
    <property type="entry name" value="FAM163"/>
    <property type="match status" value="1"/>
</dbReference>
<feature type="transmembrane region" description="Helical" evidence="6">
    <location>
        <begin position="6"/>
        <end position="28"/>
    </location>
</feature>
<evidence type="ECO:0000256" key="5">
    <source>
        <dbReference type="ARBA" id="ARBA00023136"/>
    </source>
</evidence>
<reference evidence="7 8" key="1">
    <citation type="journal article" date="2019" name="Sci. Data">
        <title>Hybrid genome assembly and annotation of Danionella translucida.</title>
        <authorList>
            <person name="Kadobianskyi M."/>
            <person name="Schulze L."/>
            <person name="Schuelke M."/>
            <person name="Judkewitz B."/>
        </authorList>
    </citation>
    <scope>NUCLEOTIDE SEQUENCE [LARGE SCALE GENOMIC DNA]</scope>
    <source>
        <strain evidence="7 8">Bolton</strain>
    </source>
</reference>
<dbReference type="InterPro" id="IPR029379">
    <property type="entry name" value="FAM163"/>
</dbReference>
<evidence type="ECO:0000256" key="3">
    <source>
        <dbReference type="ARBA" id="ARBA00022692"/>
    </source>
</evidence>
<organism evidence="7 8">
    <name type="scientific">Danionella cerebrum</name>
    <dbReference type="NCBI Taxonomy" id="2873325"/>
    <lineage>
        <taxon>Eukaryota</taxon>
        <taxon>Metazoa</taxon>
        <taxon>Chordata</taxon>
        <taxon>Craniata</taxon>
        <taxon>Vertebrata</taxon>
        <taxon>Euteleostomi</taxon>
        <taxon>Actinopterygii</taxon>
        <taxon>Neopterygii</taxon>
        <taxon>Teleostei</taxon>
        <taxon>Ostariophysi</taxon>
        <taxon>Cypriniformes</taxon>
        <taxon>Danionidae</taxon>
        <taxon>Danioninae</taxon>
        <taxon>Danionella</taxon>
    </lineage>
</organism>
<evidence type="ECO:0000256" key="1">
    <source>
        <dbReference type="ARBA" id="ARBA00004167"/>
    </source>
</evidence>
<comment type="similarity">
    <text evidence="2">Belongs to the FAM163 family.</text>
</comment>
<evidence type="ECO:0000256" key="4">
    <source>
        <dbReference type="ARBA" id="ARBA00022989"/>
    </source>
</evidence>
<evidence type="ECO:0000256" key="6">
    <source>
        <dbReference type="SAM" id="Phobius"/>
    </source>
</evidence>
<dbReference type="OrthoDB" id="9937973at2759"/>
<dbReference type="EMBL" id="SRMA01026533">
    <property type="protein sequence ID" value="TRY82881.1"/>
    <property type="molecule type" value="Genomic_DNA"/>
</dbReference>
<evidence type="ECO:0000256" key="2">
    <source>
        <dbReference type="ARBA" id="ARBA00006760"/>
    </source>
</evidence>
<keyword evidence="3 6" id="KW-0812">Transmembrane</keyword>